<sequence length="153" mass="17318">MDDISNVTCIRALTPYNASTLNAIRVCETAANTPYCYPPNGTRLCIPSYSFYFVWPPGYYHDDSEIAIEYDLSWSWYFGVNSSLGIDSLSFTEDMFTDEAQPMPNTTTEKLMPMYLLERRRDPEATTYDVKTHEGPTLTLVKTALFAGTTSTE</sequence>
<dbReference type="RefSeq" id="XP_033683988.1">
    <property type="nucleotide sequence ID" value="XM_033821898.1"/>
</dbReference>
<dbReference type="Proteomes" id="UP000800094">
    <property type="component" value="Unassembled WGS sequence"/>
</dbReference>
<gene>
    <name evidence="1" type="ORF">BU26DRAFT_309409</name>
</gene>
<accession>A0A6A6IEI3</accession>
<dbReference type="GeneID" id="54575228"/>
<proteinExistence type="predicted"/>
<evidence type="ECO:0000313" key="2">
    <source>
        <dbReference type="Proteomes" id="UP000800094"/>
    </source>
</evidence>
<evidence type="ECO:0000313" key="1">
    <source>
        <dbReference type="EMBL" id="KAF2248984.1"/>
    </source>
</evidence>
<protein>
    <submittedName>
        <fullName evidence="1">Uncharacterized protein</fullName>
    </submittedName>
</protein>
<dbReference type="EMBL" id="ML987195">
    <property type="protein sequence ID" value="KAF2248984.1"/>
    <property type="molecule type" value="Genomic_DNA"/>
</dbReference>
<organism evidence="1 2">
    <name type="scientific">Trematosphaeria pertusa</name>
    <dbReference type="NCBI Taxonomy" id="390896"/>
    <lineage>
        <taxon>Eukaryota</taxon>
        <taxon>Fungi</taxon>
        <taxon>Dikarya</taxon>
        <taxon>Ascomycota</taxon>
        <taxon>Pezizomycotina</taxon>
        <taxon>Dothideomycetes</taxon>
        <taxon>Pleosporomycetidae</taxon>
        <taxon>Pleosporales</taxon>
        <taxon>Massarineae</taxon>
        <taxon>Trematosphaeriaceae</taxon>
        <taxon>Trematosphaeria</taxon>
    </lineage>
</organism>
<keyword evidence="2" id="KW-1185">Reference proteome</keyword>
<dbReference type="AlphaFoldDB" id="A0A6A6IEI3"/>
<reference evidence="1" key="1">
    <citation type="journal article" date="2020" name="Stud. Mycol.">
        <title>101 Dothideomycetes genomes: a test case for predicting lifestyles and emergence of pathogens.</title>
        <authorList>
            <person name="Haridas S."/>
            <person name="Albert R."/>
            <person name="Binder M."/>
            <person name="Bloem J."/>
            <person name="Labutti K."/>
            <person name="Salamov A."/>
            <person name="Andreopoulos B."/>
            <person name="Baker S."/>
            <person name="Barry K."/>
            <person name="Bills G."/>
            <person name="Bluhm B."/>
            <person name="Cannon C."/>
            <person name="Castanera R."/>
            <person name="Culley D."/>
            <person name="Daum C."/>
            <person name="Ezra D."/>
            <person name="Gonzalez J."/>
            <person name="Henrissat B."/>
            <person name="Kuo A."/>
            <person name="Liang C."/>
            <person name="Lipzen A."/>
            <person name="Lutzoni F."/>
            <person name="Magnuson J."/>
            <person name="Mondo S."/>
            <person name="Nolan M."/>
            <person name="Ohm R."/>
            <person name="Pangilinan J."/>
            <person name="Park H.-J."/>
            <person name="Ramirez L."/>
            <person name="Alfaro M."/>
            <person name="Sun H."/>
            <person name="Tritt A."/>
            <person name="Yoshinaga Y."/>
            <person name="Zwiers L.-H."/>
            <person name="Turgeon B."/>
            <person name="Goodwin S."/>
            <person name="Spatafora J."/>
            <person name="Crous P."/>
            <person name="Grigoriev I."/>
        </authorList>
    </citation>
    <scope>NUCLEOTIDE SEQUENCE</scope>
    <source>
        <strain evidence="1">CBS 122368</strain>
    </source>
</reference>
<name>A0A6A6IEI3_9PLEO</name>
<dbReference type="OrthoDB" id="3794713at2759"/>